<feature type="domain" description="Fungal lipase-type" evidence="2">
    <location>
        <begin position="416"/>
        <end position="534"/>
    </location>
</feature>
<sequence>MAQVLREASTKERELQNAKAPLDVSAFLSPVGVWELKHIRKLAHLTSLTYYMHLVTPRRLMRSHRLELVTTSHACEIRPYEHNKTAEEVGADGDGMAVSVHEAREVYQALKRDGGASAAAGALTETGLRGTGAAGSSNIVTLPGVVAYQVVSVPQAATTAAQLPTNGSGPARPMPPLLSAPAAGPGQVSTAGPQQPSQPPPPLGPPTALPRMLRTPAEVVAAKLAEAAQAATTAASPLASAAAESLYAGLASLPIGSALVGANNRASNALLSSATPPSSGSTAFGAATSSPDGGITAAPLAVDGAGGYEGRKATAASIAALASDQFRQQTIRGMMGFGAGRSGGGSSGMAPVTANGLLTPATATAAATAPADAATAAVTTTPSSSSSSPVPLNSAPFACPSEWFVVDEPATNTRIFVIQGSDTLDHWKLNLTFDPVTFEDPSLGVKVHRGVYEAALVLYDRFLPLVYEHLESSPFSKIAFTGHSIGGSLATLLMIMYRHRGVLPPHSIGTVYTFGAPAVFCQTHSHSHAQAQASNQSNVHNYRAGNGNGSSGSGSSAGGGAALSAVSSAPCPPSGSNSWVSPSLWSGGSIASGGSISSTSSVEDPLFAVPPSTTSAASSSLSSSSGGDVVAANGGGGTAGCACGADLLLARLHLPPTIVRNIIMARDIVPRAFACDYSPVADILKGWGSSFKEHCCLNRHGRKHLYYFVGRMCILQPDSWHSFTANDPDHPMLPPGPELFALTDSRPHAAEPAAAAAAVPAAAARPAARNVTEAIWELMDCPHPLETLGDPGAYLASGSISRYHNPENYTKALGRITHLKRRAERRPERKLARVAMAAATKAPEAKVEVGSVPWDSSDGLDQDLHVVAPALLTEDVHACR</sequence>
<dbReference type="SUPFAM" id="SSF53474">
    <property type="entry name" value="alpha/beta-Hydrolases"/>
    <property type="match status" value="1"/>
</dbReference>
<dbReference type="PANTHER" id="PTHR46483">
    <property type="entry name" value="PHOSPHOLIPASE A1 PLIP2, CHLOROPLASTIC"/>
    <property type="match status" value="1"/>
</dbReference>
<dbReference type="InterPro" id="IPR002921">
    <property type="entry name" value="Fungal_lipase-type"/>
</dbReference>
<dbReference type="Pfam" id="PF01764">
    <property type="entry name" value="Lipase_3"/>
    <property type="match status" value="1"/>
</dbReference>
<dbReference type="AlphaFoldDB" id="D8UEU5"/>
<dbReference type="InterPro" id="IPR043367">
    <property type="entry name" value="PLIP1/2/3"/>
</dbReference>
<dbReference type="eggNOG" id="ENOG502QU4P">
    <property type="taxonomic scope" value="Eukaryota"/>
</dbReference>
<feature type="compositionally biased region" description="Low complexity" evidence="1">
    <location>
        <begin position="179"/>
        <end position="195"/>
    </location>
</feature>
<protein>
    <recommendedName>
        <fullName evidence="2">Fungal lipase-type domain-containing protein</fullName>
    </recommendedName>
</protein>
<dbReference type="STRING" id="3068.D8UEU5"/>
<dbReference type="PANTHER" id="PTHR46483:SF4">
    <property type="entry name" value="PHOSPHOLIPASE A1 PLIP2, CHLOROPLASTIC"/>
    <property type="match status" value="1"/>
</dbReference>
<name>D8UEU5_VOLCA</name>
<dbReference type="InParanoid" id="D8UEU5"/>
<dbReference type="RefSeq" id="XP_002957248.1">
    <property type="nucleotide sequence ID" value="XM_002957202.1"/>
</dbReference>
<dbReference type="Proteomes" id="UP000001058">
    <property type="component" value="Unassembled WGS sequence"/>
</dbReference>
<keyword evidence="4" id="KW-1185">Reference proteome</keyword>
<feature type="region of interest" description="Disordered" evidence="1">
    <location>
        <begin position="162"/>
        <end position="210"/>
    </location>
</feature>
<dbReference type="EMBL" id="GL378391">
    <property type="protein sequence ID" value="EFJ41746.1"/>
    <property type="molecule type" value="Genomic_DNA"/>
</dbReference>
<evidence type="ECO:0000313" key="3">
    <source>
        <dbReference type="EMBL" id="EFJ41746.1"/>
    </source>
</evidence>
<proteinExistence type="predicted"/>
<gene>
    <name evidence="3" type="ORF">VOLCADRAFT_98293</name>
</gene>
<dbReference type="OrthoDB" id="438440at2759"/>
<reference evidence="3 4" key="1">
    <citation type="journal article" date="2010" name="Science">
        <title>Genomic analysis of organismal complexity in the multicellular green alga Volvox carteri.</title>
        <authorList>
            <person name="Prochnik S.E."/>
            <person name="Umen J."/>
            <person name="Nedelcu A.M."/>
            <person name="Hallmann A."/>
            <person name="Miller S.M."/>
            <person name="Nishii I."/>
            <person name="Ferris P."/>
            <person name="Kuo A."/>
            <person name="Mitros T."/>
            <person name="Fritz-Laylin L.K."/>
            <person name="Hellsten U."/>
            <person name="Chapman J."/>
            <person name="Simakov O."/>
            <person name="Rensing S.A."/>
            <person name="Terry A."/>
            <person name="Pangilinan J."/>
            <person name="Kapitonov V."/>
            <person name="Jurka J."/>
            <person name="Salamov A."/>
            <person name="Shapiro H."/>
            <person name="Schmutz J."/>
            <person name="Grimwood J."/>
            <person name="Lindquist E."/>
            <person name="Lucas S."/>
            <person name="Grigoriev I.V."/>
            <person name="Schmitt R."/>
            <person name="Kirk D."/>
            <person name="Rokhsar D.S."/>
        </authorList>
    </citation>
    <scope>NUCLEOTIDE SEQUENCE [LARGE SCALE GENOMIC DNA]</scope>
    <source>
        <strain evidence="4">f. Nagariensis / Eve</strain>
    </source>
</reference>
<accession>D8UEU5</accession>
<dbReference type="GeneID" id="9626697"/>
<dbReference type="CDD" id="cd00519">
    <property type="entry name" value="Lipase_3"/>
    <property type="match status" value="1"/>
</dbReference>
<dbReference type="InterPro" id="IPR029058">
    <property type="entry name" value="AB_hydrolase_fold"/>
</dbReference>
<feature type="compositionally biased region" description="Pro residues" evidence="1">
    <location>
        <begin position="196"/>
        <end position="208"/>
    </location>
</feature>
<feature type="region of interest" description="Disordered" evidence="1">
    <location>
        <begin position="530"/>
        <end position="557"/>
    </location>
</feature>
<evidence type="ECO:0000256" key="1">
    <source>
        <dbReference type="SAM" id="MobiDB-lite"/>
    </source>
</evidence>
<evidence type="ECO:0000313" key="4">
    <source>
        <dbReference type="Proteomes" id="UP000001058"/>
    </source>
</evidence>
<organism evidence="4">
    <name type="scientific">Volvox carteri f. nagariensis</name>
    <dbReference type="NCBI Taxonomy" id="3068"/>
    <lineage>
        <taxon>Eukaryota</taxon>
        <taxon>Viridiplantae</taxon>
        <taxon>Chlorophyta</taxon>
        <taxon>core chlorophytes</taxon>
        <taxon>Chlorophyceae</taxon>
        <taxon>CS clade</taxon>
        <taxon>Chlamydomonadales</taxon>
        <taxon>Volvocaceae</taxon>
        <taxon>Volvox</taxon>
    </lineage>
</organism>
<dbReference type="GO" id="GO:0006629">
    <property type="term" value="P:lipid metabolic process"/>
    <property type="evidence" value="ECO:0007669"/>
    <property type="project" value="InterPro"/>
</dbReference>
<evidence type="ECO:0000259" key="2">
    <source>
        <dbReference type="Pfam" id="PF01764"/>
    </source>
</evidence>
<dbReference type="Gene3D" id="3.40.50.1820">
    <property type="entry name" value="alpha/beta hydrolase"/>
    <property type="match status" value="1"/>
</dbReference>
<dbReference type="GO" id="GO:0008970">
    <property type="term" value="F:phospholipase A1 activity"/>
    <property type="evidence" value="ECO:0007669"/>
    <property type="project" value="InterPro"/>
</dbReference>
<feature type="compositionally biased region" description="Polar residues" evidence="1">
    <location>
        <begin position="530"/>
        <end position="540"/>
    </location>
</feature>
<dbReference type="KEGG" id="vcn:VOLCADRAFT_98293"/>
<feature type="compositionally biased region" description="Gly residues" evidence="1">
    <location>
        <begin position="546"/>
        <end position="557"/>
    </location>
</feature>